<reference evidence="1 2" key="1">
    <citation type="submission" date="2017-11" db="EMBL/GenBank/DDBJ databases">
        <title>The genome of Rhizophagus clarus HR1 reveals common genetic basis of auxotrophy among arbuscular mycorrhizal fungi.</title>
        <authorList>
            <person name="Kobayashi Y."/>
        </authorList>
    </citation>
    <scope>NUCLEOTIDE SEQUENCE [LARGE SCALE GENOMIC DNA]</scope>
    <source>
        <strain evidence="1 2">HR1</strain>
    </source>
</reference>
<evidence type="ECO:0000313" key="2">
    <source>
        <dbReference type="Proteomes" id="UP000247702"/>
    </source>
</evidence>
<dbReference type="Proteomes" id="UP000247702">
    <property type="component" value="Unassembled WGS sequence"/>
</dbReference>
<comment type="caution">
    <text evidence="1">The sequence shown here is derived from an EMBL/GenBank/DDBJ whole genome shotgun (WGS) entry which is preliminary data.</text>
</comment>
<name>A0A2Z6S4F0_9GLOM</name>
<sequence>MVTRHPLSQGGVWSLDLGYQTSPLTTEVSGLLEWLPDIPSHNGGASYFWMVTRHPLSQRGVWSLGYGYQTSPLTTGCLVFRLWLPDIPSHNGVSGL</sequence>
<evidence type="ECO:0000313" key="1">
    <source>
        <dbReference type="EMBL" id="GBC09351.1"/>
    </source>
</evidence>
<dbReference type="EMBL" id="BEXD01004292">
    <property type="protein sequence ID" value="GBC09351.1"/>
    <property type="molecule type" value="Genomic_DNA"/>
</dbReference>
<organism evidence="1 2">
    <name type="scientific">Rhizophagus clarus</name>
    <dbReference type="NCBI Taxonomy" id="94130"/>
    <lineage>
        <taxon>Eukaryota</taxon>
        <taxon>Fungi</taxon>
        <taxon>Fungi incertae sedis</taxon>
        <taxon>Mucoromycota</taxon>
        <taxon>Glomeromycotina</taxon>
        <taxon>Glomeromycetes</taxon>
        <taxon>Glomerales</taxon>
        <taxon>Glomeraceae</taxon>
        <taxon>Rhizophagus</taxon>
    </lineage>
</organism>
<accession>A0A2Z6S4F0</accession>
<protein>
    <submittedName>
        <fullName evidence="1">Uncharacterized protein</fullName>
    </submittedName>
</protein>
<keyword evidence="2" id="KW-1185">Reference proteome</keyword>
<proteinExistence type="predicted"/>
<gene>
    <name evidence="1" type="ORF">RclHR1_00880005</name>
</gene>
<dbReference type="AlphaFoldDB" id="A0A2Z6S4F0"/>